<feature type="domain" description="AMP-dependent ligase C-terminal" evidence="1">
    <location>
        <begin position="6"/>
        <end position="54"/>
    </location>
</feature>
<reference evidence="2 3" key="1">
    <citation type="submission" date="2016-02" db="EMBL/GenBank/DDBJ databases">
        <title>Complete genome sequence of Geobacillus subterraneus KCTC 3922T.</title>
        <authorList>
            <person name="Lee D.-W."/>
            <person name="Lee Y.-J."/>
            <person name="Lee S.-J."/>
            <person name="Park G.-S."/>
            <person name="Lee S.-J."/>
            <person name="Shin J.-H."/>
        </authorList>
    </citation>
    <scope>NUCLEOTIDE SEQUENCE [LARGE SCALE GENOMIC DNA]</scope>
    <source>
        <strain evidence="2 3">KCTC 3922</strain>
    </source>
</reference>
<proteinExistence type="predicted"/>
<dbReference type="Gene3D" id="3.30.300.30">
    <property type="match status" value="1"/>
</dbReference>
<dbReference type="InterPro" id="IPR028154">
    <property type="entry name" value="AMP-dep_Lig_C"/>
</dbReference>
<evidence type="ECO:0000313" key="3">
    <source>
        <dbReference type="Proteomes" id="UP000076226"/>
    </source>
</evidence>
<sequence>MNQVKVQIESEADVERRLADRLRERIGIRIDVERVAPGSLPRFSMKAKRVIDERNHRQQVG</sequence>
<evidence type="ECO:0000313" key="2">
    <source>
        <dbReference type="EMBL" id="AMX83827.1"/>
    </source>
</evidence>
<keyword evidence="3" id="KW-1185">Reference proteome</keyword>
<accession>A0ABN4NGW8</accession>
<organism evidence="2 3">
    <name type="scientific">Geobacillus subterraneus</name>
    <dbReference type="NCBI Taxonomy" id="129338"/>
    <lineage>
        <taxon>Bacteria</taxon>
        <taxon>Bacillati</taxon>
        <taxon>Bacillota</taxon>
        <taxon>Bacilli</taxon>
        <taxon>Bacillales</taxon>
        <taxon>Anoxybacillaceae</taxon>
        <taxon>Geobacillus</taxon>
    </lineage>
</organism>
<evidence type="ECO:0000259" key="1">
    <source>
        <dbReference type="Pfam" id="PF14535"/>
    </source>
</evidence>
<protein>
    <recommendedName>
        <fullName evidence="1">AMP-dependent ligase C-terminal domain-containing protein</fullName>
    </recommendedName>
</protein>
<dbReference type="Proteomes" id="UP000076226">
    <property type="component" value="Chromosome"/>
</dbReference>
<name>A0ABN4NGW8_9BACL</name>
<gene>
    <name evidence="2" type="ORF">GS3922_09220</name>
</gene>
<dbReference type="EMBL" id="CP014342">
    <property type="protein sequence ID" value="AMX83827.1"/>
    <property type="molecule type" value="Genomic_DNA"/>
</dbReference>
<dbReference type="InterPro" id="IPR045851">
    <property type="entry name" value="AMP-bd_C_sf"/>
</dbReference>
<dbReference type="Pfam" id="PF14535">
    <property type="entry name" value="AMP-binding_C_2"/>
    <property type="match status" value="1"/>
</dbReference>